<dbReference type="Proteomes" id="UP000183750">
    <property type="component" value="Unassembled WGS sequence"/>
</dbReference>
<proteinExistence type="predicted"/>
<evidence type="ECO:0000313" key="2">
    <source>
        <dbReference type="Proteomes" id="UP000183750"/>
    </source>
</evidence>
<dbReference type="EMBL" id="FNSQ01000005">
    <property type="protein sequence ID" value="SEB73245.1"/>
    <property type="molecule type" value="Genomic_DNA"/>
</dbReference>
<accession>A0A1H4LSL0</accession>
<keyword evidence="2" id="KW-1185">Reference proteome</keyword>
<dbReference type="AlphaFoldDB" id="A0A1H4LSL0"/>
<sequence length="29" mass="3179">MLSIRAFSVVRRAGRQTSRTMPIGVDCVA</sequence>
<evidence type="ECO:0000313" key="1">
    <source>
        <dbReference type="EMBL" id="SEB73245.1"/>
    </source>
</evidence>
<gene>
    <name evidence="1" type="ORF">SAMN04489807_1882</name>
</gene>
<protein>
    <submittedName>
        <fullName evidence="1">Uncharacterized protein</fullName>
    </submittedName>
</protein>
<reference evidence="2" key="1">
    <citation type="submission" date="2016-10" db="EMBL/GenBank/DDBJ databases">
        <authorList>
            <person name="Varghese N."/>
            <person name="Submissions S."/>
        </authorList>
    </citation>
    <scope>NUCLEOTIDE SEQUENCE [LARGE SCALE GENOMIC DNA]</scope>
    <source>
        <strain evidence="2">DSM 16089</strain>
    </source>
</reference>
<organism evidence="1 2">
    <name type="scientific">Microbacterium hydrocarbonoxydans</name>
    <dbReference type="NCBI Taxonomy" id="273678"/>
    <lineage>
        <taxon>Bacteria</taxon>
        <taxon>Bacillati</taxon>
        <taxon>Actinomycetota</taxon>
        <taxon>Actinomycetes</taxon>
        <taxon>Micrococcales</taxon>
        <taxon>Microbacteriaceae</taxon>
        <taxon>Microbacterium</taxon>
    </lineage>
</organism>
<name>A0A1H4LSL0_9MICO</name>